<evidence type="ECO:0000313" key="1">
    <source>
        <dbReference type="EMBL" id="NED97942.1"/>
    </source>
</evidence>
<dbReference type="AlphaFoldDB" id="A0A6N9YSI4"/>
<protein>
    <submittedName>
        <fullName evidence="1">Uncharacterized protein</fullName>
    </submittedName>
</protein>
<organism evidence="1 2">
    <name type="scientific">Phytoactinopolyspora alkaliphila</name>
    <dbReference type="NCBI Taxonomy" id="1783498"/>
    <lineage>
        <taxon>Bacteria</taxon>
        <taxon>Bacillati</taxon>
        <taxon>Actinomycetota</taxon>
        <taxon>Actinomycetes</taxon>
        <taxon>Jiangellales</taxon>
        <taxon>Jiangellaceae</taxon>
        <taxon>Phytoactinopolyspora</taxon>
    </lineage>
</organism>
<gene>
    <name evidence="1" type="ORF">G1H11_21825</name>
</gene>
<comment type="caution">
    <text evidence="1">The sequence shown here is derived from an EMBL/GenBank/DDBJ whole genome shotgun (WGS) entry which is preliminary data.</text>
</comment>
<dbReference type="RefSeq" id="WP_163820738.1">
    <property type="nucleotide sequence ID" value="NZ_JAAGOB010000015.1"/>
</dbReference>
<proteinExistence type="predicted"/>
<dbReference type="Proteomes" id="UP000469185">
    <property type="component" value="Unassembled WGS sequence"/>
</dbReference>
<sequence length="92" mass="10216">MTTPTTLSGTTIIELDDCHELSVCPAWVETEPLEPQVRIELTYEAGAEKRSMAVFLSEFDVEDIRRALRVAFERAATHPASNTRPNLALVEG</sequence>
<dbReference type="EMBL" id="JAAGOB010000015">
    <property type="protein sequence ID" value="NED97942.1"/>
    <property type="molecule type" value="Genomic_DNA"/>
</dbReference>
<evidence type="ECO:0000313" key="2">
    <source>
        <dbReference type="Proteomes" id="UP000469185"/>
    </source>
</evidence>
<accession>A0A6N9YSI4</accession>
<reference evidence="1 2" key="1">
    <citation type="submission" date="2020-02" db="EMBL/GenBank/DDBJ databases">
        <authorList>
            <person name="Li X.-J."/>
            <person name="Feng X.-M."/>
        </authorList>
    </citation>
    <scope>NUCLEOTIDE SEQUENCE [LARGE SCALE GENOMIC DNA]</scope>
    <source>
        <strain evidence="1 2">CGMCC 4.7225</strain>
    </source>
</reference>
<name>A0A6N9YSI4_9ACTN</name>
<keyword evidence="2" id="KW-1185">Reference proteome</keyword>